<dbReference type="RefSeq" id="WP_058477490.1">
    <property type="nucleotide sequence ID" value="NZ_CAAAIO010000001.1"/>
</dbReference>
<keyword evidence="4" id="KW-1185">Reference proteome</keyword>
<dbReference type="Proteomes" id="UP000054820">
    <property type="component" value="Unassembled WGS sequence"/>
</dbReference>
<reference evidence="3 5" key="2">
    <citation type="submission" date="2018-06" db="EMBL/GenBank/DDBJ databases">
        <authorList>
            <consortium name="Pathogen Informatics"/>
            <person name="Doyle S."/>
        </authorList>
    </citation>
    <scope>NUCLEOTIDE SEQUENCE [LARGE SCALE GENOMIC DNA]</scope>
    <source>
        <strain evidence="3 5">NCTC11991</strain>
    </source>
</reference>
<evidence type="ECO:0000313" key="2">
    <source>
        <dbReference type="EMBL" id="KTD77593.1"/>
    </source>
</evidence>
<evidence type="ECO:0000313" key="5">
    <source>
        <dbReference type="Proteomes" id="UP000255110"/>
    </source>
</evidence>
<dbReference type="EMBL" id="UGOY01000001">
    <property type="protein sequence ID" value="STY22903.1"/>
    <property type="molecule type" value="Genomic_DNA"/>
</dbReference>
<dbReference type="AlphaFoldDB" id="A0A378L7V2"/>
<accession>A0A378L7V2</accession>
<reference evidence="2 4" key="1">
    <citation type="submission" date="2015-11" db="EMBL/GenBank/DDBJ databases">
        <title>Genomic analysis of 38 Legionella species identifies large and diverse effector repertoires.</title>
        <authorList>
            <person name="Burstein D."/>
            <person name="Amaro F."/>
            <person name="Zusman T."/>
            <person name="Lifshitz Z."/>
            <person name="Cohen O."/>
            <person name="Gilbert J.A."/>
            <person name="Pupko T."/>
            <person name="Shuman H.A."/>
            <person name="Segal G."/>
        </authorList>
    </citation>
    <scope>NUCLEOTIDE SEQUENCE [LARGE SCALE GENOMIC DNA]</scope>
    <source>
        <strain evidence="2 4">SC-18-C9</strain>
    </source>
</reference>
<organism evidence="3 5">
    <name type="scientific">Legionella steigerwaltii</name>
    <dbReference type="NCBI Taxonomy" id="460"/>
    <lineage>
        <taxon>Bacteria</taxon>
        <taxon>Pseudomonadati</taxon>
        <taxon>Pseudomonadota</taxon>
        <taxon>Gammaproteobacteria</taxon>
        <taxon>Legionellales</taxon>
        <taxon>Legionellaceae</taxon>
        <taxon>Legionella</taxon>
    </lineage>
</organism>
<protein>
    <submittedName>
        <fullName evidence="3">Uncharacterized protein</fullName>
    </submittedName>
</protein>
<feature type="signal peptide" evidence="1">
    <location>
        <begin position="1"/>
        <end position="19"/>
    </location>
</feature>
<proteinExistence type="predicted"/>
<dbReference type="Proteomes" id="UP000255110">
    <property type="component" value="Unassembled WGS sequence"/>
</dbReference>
<gene>
    <name evidence="2" type="ORF">Lstg_1950</name>
    <name evidence="3" type="ORF">NCTC11991_01504</name>
</gene>
<feature type="chain" id="PRO_5016746973" evidence="1">
    <location>
        <begin position="20"/>
        <end position="133"/>
    </location>
</feature>
<keyword evidence="1" id="KW-0732">Signal</keyword>
<evidence type="ECO:0000313" key="3">
    <source>
        <dbReference type="EMBL" id="STY22903.1"/>
    </source>
</evidence>
<dbReference type="OrthoDB" id="5638149at2"/>
<evidence type="ECO:0000256" key="1">
    <source>
        <dbReference type="SAM" id="SignalP"/>
    </source>
</evidence>
<dbReference type="EMBL" id="LNYZ01000013">
    <property type="protein sequence ID" value="KTD77593.1"/>
    <property type="molecule type" value="Genomic_DNA"/>
</dbReference>
<sequence>MNKILVCLCIYFTASAALADQIVLDNKTNYPAKNNPGKIAVQWVTSAEATQEANKTIINGSKLNLSSLMILPQKGQIRLTPPNHAHYFRVVVWSSGNKEPDLLTNWVDIVPNKTYIVNQDQLVSAILMSGAGC</sequence>
<name>A0A378L7V2_9GAMM</name>
<dbReference type="STRING" id="460.Lstg_1950"/>
<evidence type="ECO:0000313" key="4">
    <source>
        <dbReference type="Proteomes" id="UP000054820"/>
    </source>
</evidence>